<dbReference type="CDD" id="cd04051">
    <property type="entry name" value="C2_SRC2_like"/>
    <property type="match status" value="1"/>
</dbReference>
<evidence type="ECO:0000259" key="2">
    <source>
        <dbReference type="PROSITE" id="PS50004"/>
    </source>
</evidence>
<protein>
    <submittedName>
        <fullName evidence="3">Os05g0370300 protein</fullName>
    </submittedName>
</protein>
<dbReference type="GO" id="GO:0006952">
    <property type="term" value="P:defense response"/>
    <property type="evidence" value="ECO:0007669"/>
    <property type="project" value="InterPro"/>
</dbReference>
<dbReference type="AlphaFoldDB" id="Q0DIQ9"/>
<dbReference type="Gene3D" id="2.60.40.150">
    <property type="entry name" value="C2 domain"/>
    <property type="match status" value="1"/>
</dbReference>
<accession>Q0DIQ9</accession>
<sequence>MQWALHPQLIHIGLVQDARYQGIGKRQAQPLSGSRRATNRQTKGAKNNLILRRKEYYGSMKKYTTSERSSSFDIDGSQSRPPAMAMACRTLELTLLSASDLRGVNLVSKMEVYAVVYLAGDPRARQRVATDRAGGRNPSWKGKDATVRLAVPASGAGSGAVRVLLRAERAGLGGDRDVGEVFVPLPDVLAGSGDGPTAAAVASYPVRKVGSSRTTHGVLNLSYKLGGVVHPDPAAAAAAACSCKPAAPAAGGSTMAYLAAAAAAYRAAPPPQPPLYGYRQLPPIPQPVPPMGAVEGGGVRAGR</sequence>
<organism evidence="3 4">
    <name type="scientific">Oryza sativa subsp. japonica</name>
    <name type="common">Rice</name>
    <dbReference type="NCBI Taxonomy" id="39947"/>
    <lineage>
        <taxon>Eukaryota</taxon>
        <taxon>Viridiplantae</taxon>
        <taxon>Streptophyta</taxon>
        <taxon>Embryophyta</taxon>
        <taxon>Tracheophyta</taxon>
        <taxon>Spermatophyta</taxon>
        <taxon>Magnoliopsida</taxon>
        <taxon>Liliopsida</taxon>
        <taxon>Poales</taxon>
        <taxon>Poaceae</taxon>
        <taxon>BOP clade</taxon>
        <taxon>Oryzoideae</taxon>
        <taxon>Oryzeae</taxon>
        <taxon>Oryzinae</taxon>
        <taxon>Oryza</taxon>
        <taxon>Oryza sativa</taxon>
    </lineage>
</organism>
<feature type="compositionally biased region" description="Polar residues" evidence="1">
    <location>
        <begin position="29"/>
        <end position="44"/>
    </location>
</feature>
<dbReference type="Proteomes" id="UP000000763">
    <property type="component" value="Chromosome 5"/>
</dbReference>
<feature type="region of interest" description="Disordered" evidence="1">
    <location>
        <begin position="25"/>
        <end position="44"/>
    </location>
</feature>
<dbReference type="PANTHER" id="PTHR32246:SF27">
    <property type="entry name" value="OS05G0370300 PROTEIN"/>
    <property type="match status" value="1"/>
</dbReference>
<reference evidence="4" key="2">
    <citation type="journal article" date="2008" name="Nucleic Acids Res.">
        <title>The rice annotation project database (RAP-DB): 2008 update.</title>
        <authorList>
            <consortium name="The rice annotation project (RAP)"/>
        </authorList>
    </citation>
    <scope>GENOME REANNOTATION</scope>
    <source>
        <strain evidence="4">cv. Nipponbare</strain>
    </source>
</reference>
<dbReference type="PANTHER" id="PTHR32246">
    <property type="entry name" value="INGRESSION PROTEIN FIC1"/>
    <property type="match status" value="1"/>
</dbReference>
<evidence type="ECO:0000313" key="4">
    <source>
        <dbReference type="Proteomes" id="UP000000763"/>
    </source>
</evidence>
<reference evidence="3 4" key="1">
    <citation type="journal article" date="2005" name="Nature">
        <title>The map-based sequence of the rice genome.</title>
        <authorList>
            <consortium name="International rice genome sequencing project (IRGSP)"/>
            <person name="Matsumoto T."/>
            <person name="Wu J."/>
            <person name="Kanamori H."/>
            <person name="Katayose Y."/>
            <person name="Fujisawa M."/>
            <person name="Namiki N."/>
            <person name="Mizuno H."/>
            <person name="Yamamoto K."/>
            <person name="Antonio B.A."/>
            <person name="Baba T."/>
            <person name="Sakata K."/>
            <person name="Nagamura Y."/>
            <person name="Aoki H."/>
            <person name="Arikawa K."/>
            <person name="Arita K."/>
            <person name="Bito T."/>
            <person name="Chiden Y."/>
            <person name="Fujitsuka N."/>
            <person name="Fukunaka R."/>
            <person name="Hamada M."/>
            <person name="Harada C."/>
            <person name="Hayashi A."/>
            <person name="Hijishita S."/>
            <person name="Honda M."/>
            <person name="Hosokawa S."/>
            <person name="Ichikawa Y."/>
            <person name="Idonuma A."/>
            <person name="Iijima M."/>
            <person name="Ikeda M."/>
            <person name="Ikeno M."/>
            <person name="Ito K."/>
            <person name="Ito S."/>
            <person name="Ito T."/>
            <person name="Ito Y."/>
            <person name="Ito Y."/>
            <person name="Iwabuchi A."/>
            <person name="Kamiya K."/>
            <person name="Karasawa W."/>
            <person name="Kurita K."/>
            <person name="Katagiri S."/>
            <person name="Kikuta A."/>
            <person name="Kobayashi H."/>
            <person name="Kobayashi N."/>
            <person name="Machita K."/>
            <person name="Maehara T."/>
            <person name="Masukawa M."/>
            <person name="Mizubayashi T."/>
            <person name="Mukai Y."/>
            <person name="Nagasaki H."/>
            <person name="Nagata Y."/>
            <person name="Naito S."/>
            <person name="Nakashima M."/>
            <person name="Nakama Y."/>
            <person name="Nakamichi Y."/>
            <person name="Nakamura M."/>
            <person name="Meguro A."/>
            <person name="Negishi M."/>
            <person name="Ohta I."/>
            <person name="Ohta T."/>
            <person name="Okamoto M."/>
            <person name="Ono N."/>
            <person name="Saji S."/>
            <person name="Sakaguchi M."/>
            <person name="Sakai K."/>
            <person name="Shibata M."/>
            <person name="Shimokawa T."/>
            <person name="Song J."/>
            <person name="Takazaki Y."/>
            <person name="Terasawa K."/>
            <person name="Tsugane M."/>
            <person name="Tsuji K."/>
            <person name="Ueda S."/>
            <person name="Waki K."/>
            <person name="Yamagata H."/>
            <person name="Yamamoto M."/>
            <person name="Yamamoto S."/>
            <person name="Yamane H."/>
            <person name="Yoshiki S."/>
            <person name="Yoshihara R."/>
            <person name="Yukawa K."/>
            <person name="Zhong H."/>
            <person name="Yano M."/>
            <person name="Yuan Q."/>
            <person name="Ouyang S."/>
            <person name="Liu J."/>
            <person name="Jones K.M."/>
            <person name="Gansberger K."/>
            <person name="Moffat K."/>
            <person name="Hill J."/>
            <person name="Bera J."/>
            <person name="Fadrosh D."/>
            <person name="Jin S."/>
            <person name="Johri S."/>
            <person name="Kim M."/>
            <person name="Overton L."/>
            <person name="Reardon M."/>
            <person name="Tsitrin T."/>
            <person name="Vuong H."/>
            <person name="Weaver B."/>
            <person name="Ciecko A."/>
            <person name="Tallon L."/>
            <person name="Jackson J."/>
            <person name="Pai G."/>
            <person name="Aken S.V."/>
            <person name="Utterback T."/>
            <person name="Reidmuller S."/>
            <person name="Feldblyum T."/>
            <person name="Hsiao J."/>
            <person name="Zismann V."/>
            <person name="Iobst S."/>
            <person name="de Vazeille A.R."/>
            <person name="Buell C.R."/>
            <person name="Ying K."/>
            <person name="Li Y."/>
            <person name="Lu T."/>
            <person name="Huang Y."/>
            <person name="Zhao Q."/>
            <person name="Feng Q."/>
            <person name="Zhang L."/>
            <person name="Zhu J."/>
            <person name="Weng Q."/>
            <person name="Mu J."/>
            <person name="Lu Y."/>
            <person name="Fan D."/>
            <person name="Liu Y."/>
            <person name="Guan J."/>
            <person name="Zhang Y."/>
            <person name="Yu S."/>
            <person name="Liu X."/>
            <person name="Zhang Y."/>
            <person name="Hong G."/>
            <person name="Han B."/>
            <person name="Choisne N."/>
            <person name="Demange N."/>
            <person name="Orjeda G."/>
            <person name="Samain S."/>
            <person name="Cattolico L."/>
            <person name="Pelletier E."/>
            <person name="Couloux A."/>
            <person name="Segurens B."/>
            <person name="Wincker P."/>
            <person name="D'Hont A."/>
            <person name="Scarpelli C."/>
            <person name="Weissenbach J."/>
            <person name="Salanoubat M."/>
            <person name="Quetier F."/>
            <person name="Yu Y."/>
            <person name="Kim H.R."/>
            <person name="Rambo T."/>
            <person name="Currie J."/>
            <person name="Collura K."/>
            <person name="Luo M."/>
            <person name="Yang T."/>
            <person name="Ammiraju J.S.S."/>
            <person name="Engler F."/>
            <person name="Soderlund C."/>
            <person name="Wing R.A."/>
            <person name="Palmer L.E."/>
            <person name="de la Bastide M."/>
            <person name="Spiegel L."/>
            <person name="Nascimento L."/>
            <person name="Zutavern T."/>
            <person name="O'Shaughnessy A."/>
            <person name="Dike S."/>
            <person name="Dedhia N."/>
            <person name="Preston R."/>
            <person name="Balija V."/>
            <person name="McCombie W.R."/>
            <person name="Chow T."/>
            <person name="Chen H."/>
            <person name="Chung M."/>
            <person name="Chen C."/>
            <person name="Shaw J."/>
            <person name="Wu H."/>
            <person name="Hsiao K."/>
            <person name="Chao Y."/>
            <person name="Chu M."/>
            <person name="Cheng C."/>
            <person name="Hour A."/>
            <person name="Lee P."/>
            <person name="Lin S."/>
            <person name="Lin Y."/>
            <person name="Liou J."/>
            <person name="Liu S."/>
            <person name="Hsing Y."/>
            <person name="Raghuvanshi S."/>
            <person name="Mohanty A."/>
            <person name="Bharti A.K."/>
            <person name="Gaur A."/>
            <person name="Gupta V."/>
            <person name="Kumar D."/>
            <person name="Ravi V."/>
            <person name="Vij S."/>
            <person name="Kapur A."/>
            <person name="Khurana P."/>
            <person name="Khurana P."/>
            <person name="Khurana J.P."/>
            <person name="Tyagi A.K."/>
            <person name="Gaikwad K."/>
            <person name="Singh A."/>
            <person name="Dalal V."/>
            <person name="Srivastava S."/>
            <person name="Dixit A."/>
            <person name="Pal A.K."/>
            <person name="Ghazi I.A."/>
            <person name="Yadav M."/>
            <person name="Pandit A."/>
            <person name="Bhargava A."/>
            <person name="Sureshbabu K."/>
            <person name="Batra K."/>
            <person name="Sharma T.R."/>
            <person name="Mohapatra T."/>
            <person name="Singh N.K."/>
            <person name="Messing J."/>
            <person name="Nelson A.B."/>
            <person name="Fuks G."/>
            <person name="Kavchok S."/>
            <person name="Keizer G."/>
            <person name="Linton E."/>
            <person name="Llaca V."/>
            <person name="Song R."/>
            <person name="Tanyolac B."/>
            <person name="Young S."/>
            <person name="Ho-Il K."/>
            <person name="Hahn J.H."/>
            <person name="Sangsakoo G."/>
            <person name="Vanavichit A."/>
            <person name="de Mattos Luiz.A.T."/>
            <person name="Zimmer P.D."/>
            <person name="Malone G."/>
            <person name="Dellagostin O."/>
            <person name="de Oliveira A.C."/>
            <person name="Bevan M."/>
            <person name="Bancroft I."/>
            <person name="Minx P."/>
            <person name="Cordum H."/>
            <person name="Wilson R."/>
            <person name="Cheng Z."/>
            <person name="Jin W."/>
            <person name="Jiang J."/>
            <person name="Leong S.A."/>
            <person name="Iwama H."/>
            <person name="Gojobori T."/>
            <person name="Itoh T."/>
            <person name="Niimura Y."/>
            <person name="Fujii Y."/>
            <person name="Habara T."/>
            <person name="Sakai H."/>
            <person name="Sato Y."/>
            <person name="Wilson G."/>
            <person name="Kumar K."/>
            <person name="McCouch S."/>
            <person name="Juretic N."/>
            <person name="Hoen D."/>
            <person name="Wright S."/>
            <person name="Bruskiewich R."/>
            <person name="Bureau T."/>
            <person name="Miyao A."/>
            <person name="Hirochika H."/>
            <person name="Nishikawa T."/>
            <person name="Kadowaki K."/>
            <person name="Sugiura M."/>
            <person name="Burr B."/>
            <person name="Sasaki T."/>
        </authorList>
    </citation>
    <scope>NUCLEOTIDE SEQUENCE [LARGE SCALE GENOMIC DNA]</scope>
    <source>
        <strain evidence="4">cv. Nipponbare</strain>
    </source>
</reference>
<feature type="domain" description="C2" evidence="2">
    <location>
        <begin position="70"/>
        <end position="198"/>
    </location>
</feature>
<gene>
    <name evidence="3" type="ordered locus">Os05g0370300</name>
</gene>
<evidence type="ECO:0000256" key="1">
    <source>
        <dbReference type="SAM" id="MobiDB-lite"/>
    </source>
</evidence>
<dbReference type="InterPro" id="IPR000008">
    <property type="entry name" value="C2_dom"/>
</dbReference>
<proteinExistence type="predicted"/>
<dbReference type="SUPFAM" id="SSF49562">
    <property type="entry name" value="C2 domain (Calcium/lipid-binding domain, CaLB)"/>
    <property type="match status" value="1"/>
</dbReference>
<dbReference type="EMBL" id="AP008211">
    <property type="protein sequence ID" value="BAF17264.2"/>
    <property type="molecule type" value="Genomic_DNA"/>
</dbReference>
<dbReference type="PROSITE" id="PS50004">
    <property type="entry name" value="C2"/>
    <property type="match status" value="1"/>
</dbReference>
<dbReference type="Pfam" id="PF00168">
    <property type="entry name" value="C2"/>
    <property type="match status" value="1"/>
</dbReference>
<dbReference type="InterPro" id="IPR035892">
    <property type="entry name" value="C2_domain_sf"/>
</dbReference>
<name>Q0DIQ9_ORYSJ</name>
<dbReference type="KEGG" id="dosa:Os05g0370300"/>
<evidence type="ECO:0000313" key="3">
    <source>
        <dbReference type="EMBL" id="BAF17264.2"/>
    </source>
</evidence>
<dbReference type="InterPro" id="IPR044750">
    <property type="entry name" value="C2_SRC2/BAP"/>
</dbReference>